<reference evidence="4 5" key="1">
    <citation type="submission" date="2019-03" db="EMBL/GenBank/DDBJ databases">
        <title>Genomic Encyclopedia of Type Strains, Phase IV (KMG-IV): sequencing the most valuable type-strain genomes for metagenomic binning, comparative biology and taxonomic classification.</title>
        <authorList>
            <person name="Goeker M."/>
        </authorList>
    </citation>
    <scope>NUCLEOTIDE SEQUENCE [LARGE SCALE GENOMIC DNA]</scope>
    <source>
        <strain evidence="4 5">DSM 100451</strain>
    </source>
</reference>
<name>A0A4R1QWI2_9FIRM</name>
<organism evidence="4 5">
    <name type="scientific">Allofournierella massiliensis</name>
    <dbReference type="NCBI Taxonomy" id="1650663"/>
    <lineage>
        <taxon>Bacteria</taxon>
        <taxon>Bacillati</taxon>
        <taxon>Bacillota</taxon>
        <taxon>Clostridia</taxon>
        <taxon>Eubacteriales</taxon>
        <taxon>Oscillospiraceae</taxon>
        <taxon>Allofournierella</taxon>
    </lineage>
</organism>
<dbReference type="EMBL" id="SLUM01000016">
    <property type="protein sequence ID" value="TCL55504.1"/>
    <property type="molecule type" value="Genomic_DNA"/>
</dbReference>
<dbReference type="SUPFAM" id="SSF51161">
    <property type="entry name" value="Trimeric LpxA-like enzymes"/>
    <property type="match status" value="1"/>
</dbReference>
<gene>
    <name evidence="4" type="ORF">EDD77_11616</name>
</gene>
<keyword evidence="2" id="KW-0012">Acyltransferase</keyword>
<dbReference type="CDD" id="cd05636">
    <property type="entry name" value="LbH_G1P_TT_C_like"/>
    <property type="match status" value="1"/>
</dbReference>
<dbReference type="Proteomes" id="UP000295184">
    <property type="component" value="Unassembled WGS sequence"/>
</dbReference>
<dbReference type="Gene3D" id="2.160.10.10">
    <property type="entry name" value="Hexapeptide repeat proteins"/>
    <property type="match status" value="1"/>
</dbReference>
<dbReference type="InterPro" id="IPR050065">
    <property type="entry name" value="GlmU-like"/>
</dbReference>
<dbReference type="GO" id="GO:0016779">
    <property type="term" value="F:nucleotidyltransferase activity"/>
    <property type="evidence" value="ECO:0007669"/>
    <property type="project" value="UniProtKB-ARBA"/>
</dbReference>
<feature type="domain" description="Mannose-1-phosphate guanyltransferase C-terminal" evidence="3">
    <location>
        <begin position="72"/>
        <end position="143"/>
    </location>
</feature>
<evidence type="ECO:0000256" key="2">
    <source>
        <dbReference type="ARBA" id="ARBA00023315"/>
    </source>
</evidence>
<protein>
    <submittedName>
        <fullName evidence="4">Transferase family hexapeptide repeat protein</fullName>
    </submittedName>
</protein>
<evidence type="ECO:0000259" key="3">
    <source>
        <dbReference type="Pfam" id="PF25087"/>
    </source>
</evidence>
<dbReference type="PANTHER" id="PTHR43584:SF8">
    <property type="entry name" value="N-ACETYLMURAMATE ALPHA-1-PHOSPHATE URIDYLYLTRANSFERASE"/>
    <property type="match status" value="1"/>
</dbReference>
<comment type="caution">
    <text evidence="4">The sequence shown here is derived from an EMBL/GenBank/DDBJ whole genome shotgun (WGS) entry which is preliminary data.</text>
</comment>
<evidence type="ECO:0000313" key="5">
    <source>
        <dbReference type="Proteomes" id="UP000295184"/>
    </source>
</evidence>
<dbReference type="AlphaFoldDB" id="A0A4R1QWI2"/>
<evidence type="ECO:0000256" key="1">
    <source>
        <dbReference type="ARBA" id="ARBA00022679"/>
    </source>
</evidence>
<sequence length="221" mass="23680">MDVCRTEVLFDLSHTLAAPLFEGKERPWEVLDELKEFIEKLGRSLPSEEYGQPVPGVWVAKSAQVAPSALLTGPCIIGPEAEVRHCAFIRGSALVGAGAVVGNSVELKNCILFDGAQVPHFNYVGDSILGYKAHMGAGAVTSNLKSDKSLVCIRQDEEILVTGRKKLGALVGDEAEVGCNSVLCPGSVLGRRCQIYPTSCVRGVVAPNHIYKDAQHIVPRT</sequence>
<dbReference type="Pfam" id="PF25087">
    <property type="entry name" value="GMPPB_C"/>
    <property type="match status" value="1"/>
</dbReference>
<accession>A0A4R1QWI2</accession>
<dbReference type="RefSeq" id="WP_058967192.1">
    <property type="nucleotide sequence ID" value="NZ_CABKVM010000019.1"/>
</dbReference>
<dbReference type="STRING" id="1650663.GCA_001486665_03613"/>
<evidence type="ECO:0000313" key="4">
    <source>
        <dbReference type="EMBL" id="TCL55504.1"/>
    </source>
</evidence>
<proteinExistence type="predicted"/>
<dbReference type="InterPro" id="IPR011004">
    <property type="entry name" value="Trimer_LpxA-like_sf"/>
</dbReference>
<dbReference type="OrthoDB" id="9779868at2"/>
<keyword evidence="1 4" id="KW-0808">Transferase</keyword>
<dbReference type="PANTHER" id="PTHR43584">
    <property type="entry name" value="NUCLEOTIDYL TRANSFERASE"/>
    <property type="match status" value="1"/>
</dbReference>
<dbReference type="GO" id="GO:0016746">
    <property type="term" value="F:acyltransferase activity"/>
    <property type="evidence" value="ECO:0007669"/>
    <property type="project" value="UniProtKB-KW"/>
</dbReference>
<dbReference type="InterPro" id="IPR056729">
    <property type="entry name" value="GMPPB_C"/>
</dbReference>